<dbReference type="PROSITE" id="PS50801">
    <property type="entry name" value="STAS"/>
    <property type="match status" value="1"/>
</dbReference>
<dbReference type="Pfam" id="PF01740">
    <property type="entry name" value="STAS"/>
    <property type="match status" value="1"/>
</dbReference>
<evidence type="ECO:0000259" key="2">
    <source>
        <dbReference type="PROSITE" id="PS50801"/>
    </source>
</evidence>
<sequence length="285" mass="32041">MDNLHFLGEKILEKKYEIAKMVHTNRMADLKEIKDVNLTNEEIIELRAKFISYFGRALTENLDPKTMLDQIVKWGKQSGEFASNLGVSLNEALEDTTYYRTFIWEILKEEIKKNNMSIDTVFELSSIIDPLLDKAVFAFSLTYVNIYHETLKKAKSAFLELSVPVVPITKGIAVLPLVGEVDTGRATLLLEETLEKANKLQLSHLLFDLSGVMIVDTMVAHQIFKIVEALGLLGVKTILIGIRPEVAQTMIQLGIDFSKITIKANLEQALLGLNLTIDSLEDKDS</sequence>
<evidence type="ECO:0000256" key="1">
    <source>
        <dbReference type="ARBA" id="ARBA00022553"/>
    </source>
</evidence>
<evidence type="ECO:0000313" key="4">
    <source>
        <dbReference type="Proteomes" id="UP000501076"/>
    </source>
</evidence>
<reference evidence="3 4" key="1">
    <citation type="submission" date="2019-10" db="EMBL/GenBank/DDBJ databases">
        <title>Complete genome sequences for adaption low water activity.</title>
        <authorList>
            <person name="Zhao L."/>
            <person name="Zhong J."/>
        </authorList>
    </citation>
    <scope>NUCLEOTIDE SEQUENCE [LARGE SCALE GENOMIC DNA]</scope>
    <source>
        <strain evidence="3 4">FDU301</strain>
        <plasmid evidence="4">pfdu301c</plasmid>
    </source>
</reference>
<dbReference type="Proteomes" id="UP000501076">
    <property type="component" value="Plasmid pFDU301C"/>
</dbReference>
<protein>
    <submittedName>
        <fullName evidence="3">STAS domain-containing protein</fullName>
    </submittedName>
</protein>
<dbReference type="SUPFAM" id="SSF52091">
    <property type="entry name" value="SpoIIaa-like"/>
    <property type="match status" value="1"/>
</dbReference>
<dbReference type="CDD" id="cd07041">
    <property type="entry name" value="STAS_RsbR_RsbS_like"/>
    <property type="match status" value="1"/>
</dbReference>
<dbReference type="PANTHER" id="PTHR33745:SF3">
    <property type="entry name" value="RSBT CO-ANTAGONIST PROTEIN RSBRC"/>
    <property type="match status" value="1"/>
</dbReference>
<dbReference type="Gene3D" id="3.30.750.24">
    <property type="entry name" value="STAS domain"/>
    <property type="match status" value="1"/>
</dbReference>
<evidence type="ECO:0000313" key="3">
    <source>
        <dbReference type="EMBL" id="QJX81297.1"/>
    </source>
</evidence>
<dbReference type="InterPro" id="IPR002645">
    <property type="entry name" value="STAS_dom"/>
</dbReference>
<keyword evidence="1" id="KW-0597">Phosphoprotein</keyword>
<gene>
    <name evidence="3" type="ORF">FDZ14_34910</name>
</gene>
<dbReference type="InterPro" id="IPR051932">
    <property type="entry name" value="Bact_StressResp_Reg"/>
</dbReference>
<dbReference type="AlphaFoldDB" id="A0A6M6E9V3"/>
<keyword evidence="3" id="KW-0614">Plasmid</keyword>
<name>A0A6M6E9V3_PRIMG</name>
<dbReference type="PANTHER" id="PTHR33745">
    <property type="entry name" value="RSBT ANTAGONIST PROTEIN RSBS-RELATED"/>
    <property type="match status" value="1"/>
</dbReference>
<dbReference type="EMBL" id="CP045275">
    <property type="protein sequence ID" value="QJX81297.1"/>
    <property type="molecule type" value="Genomic_DNA"/>
</dbReference>
<organism evidence="3 4">
    <name type="scientific">Priestia megaterium</name>
    <name type="common">Bacillus megaterium</name>
    <dbReference type="NCBI Taxonomy" id="1404"/>
    <lineage>
        <taxon>Bacteria</taxon>
        <taxon>Bacillati</taxon>
        <taxon>Bacillota</taxon>
        <taxon>Bacilli</taxon>
        <taxon>Bacillales</taxon>
        <taxon>Bacillaceae</taxon>
        <taxon>Priestia</taxon>
    </lineage>
</organism>
<feature type="domain" description="STAS" evidence="2">
    <location>
        <begin position="162"/>
        <end position="273"/>
    </location>
</feature>
<dbReference type="InterPro" id="IPR036513">
    <property type="entry name" value="STAS_dom_sf"/>
</dbReference>
<accession>A0A6M6E9V3</accession>
<proteinExistence type="predicted"/>
<dbReference type="RefSeq" id="WP_171779269.1">
    <property type="nucleotide sequence ID" value="NZ_CP045275.1"/>
</dbReference>
<geneLocation type="plasmid" evidence="4">
    <name>pfdu301c</name>
</geneLocation>